<dbReference type="AlphaFoldDB" id="A0A1H3YS66"/>
<reference evidence="3 4" key="1">
    <citation type="submission" date="2016-10" db="EMBL/GenBank/DDBJ databases">
        <authorList>
            <person name="de Groot N.N."/>
        </authorList>
    </citation>
    <scope>NUCLEOTIDE SEQUENCE [LARGE SCALE GENOMIC DNA]</scope>
    <source>
        <strain evidence="3 4">DSM 23842</strain>
    </source>
</reference>
<dbReference type="InterPro" id="IPR012336">
    <property type="entry name" value="Thioredoxin-like_fold"/>
</dbReference>
<evidence type="ECO:0000313" key="4">
    <source>
        <dbReference type="Proteomes" id="UP000198846"/>
    </source>
</evidence>
<dbReference type="InterPro" id="IPR013766">
    <property type="entry name" value="Thioredoxin_domain"/>
</dbReference>
<dbReference type="GO" id="GO:0016853">
    <property type="term" value="F:isomerase activity"/>
    <property type="evidence" value="ECO:0007669"/>
    <property type="project" value="UniProtKB-KW"/>
</dbReference>
<dbReference type="InterPro" id="IPR036249">
    <property type="entry name" value="Thioredoxin-like_sf"/>
</dbReference>
<dbReference type="RefSeq" id="WP_092133367.1">
    <property type="nucleotide sequence ID" value="NZ_FNQK01000007.1"/>
</dbReference>
<dbReference type="InterPro" id="IPR050553">
    <property type="entry name" value="Thioredoxin_ResA/DsbE_sf"/>
</dbReference>
<dbReference type="PROSITE" id="PS51352">
    <property type="entry name" value="THIOREDOXIN_2"/>
    <property type="match status" value="1"/>
</dbReference>
<keyword evidence="3" id="KW-0413">Isomerase</keyword>
<name>A0A1H3YS66_BIZPA</name>
<dbReference type="Pfam" id="PF13905">
    <property type="entry name" value="Thioredoxin_8"/>
    <property type="match status" value="1"/>
</dbReference>
<protein>
    <submittedName>
        <fullName evidence="3">Thiol-disulfide isomerase or thioredoxin</fullName>
    </submittedName>
</protein>
<keyword evidence="1" id="KW-0732">Signal</keyword>
<dbReference type="PANTHER" id="PTHR42852">
    <property type="entry name" value="THIOL:DISULFIDE INTERCHANGE PROTEIN DSBE"/>
    <property type="match status" value="1"/>
</dbReference>
<accession>A0A1H3YS66</accession>
<dbReference type="PANTHER" id="PTHR42852:SF13">
    <property type="entry name" value="PROTEIN DIPZ"/>
    <property type="match status" value="1"/>
</dbReference>
<gene>
    <name evidence="3" type="ORF">SAMN04487990_10748</name>
</gene>
<evidence type="ECO:0000256" key="1">
    <source>
        <dbReference type="SAM" id="SignalP"/>
    </source>
</evidence>
<dbReference type="STRING" id="283786.SAMN04487990_10748"/>
<feature type="domain" description="Thioredoxin" evidence="2">
    <location>
        <begin position="302"/>
        <end position="444"/>
    </location>
</feature>
<dbReference type="CDD" id="cd02966">
    <property type="entry name" value="TlpA_like_family"/>
    <property type="match status" value="1"/>
</dbReference>
<dbReference type="Proteomes" id="UP000198846">
    <property type="component" value="Unassembled WGS sequence"/>
</dbReference>
<keyword evidence="4" id="KW-1185">Reference proteome</keyword>
<dbReference type="EMBL" id="FNQK01000007">
    <property type="protein sequence ID" value="SEA13892.1"/>
    <property type="molecule type" value="Genomic_DNA"/>
</dbReference>
<dbReference type="SUPFAM" id="SSF52833">
    <property type="entry name" value="Thioredoxin-like"/>
    <property type="match status" value="1"/>
</dbReference>
<dbReference type="Gene3D" id="3.40.30.10">
    <property type="entry name" value="Glutaredoxin"/>
    <property type="match status" value="1"/>
</dbReference>
<proteinExistence type="predicted"/>
<feature type="signal peptide" evidence="1">
    <location>
        <begin position="1"/>
        <end position="18"/>
    </location>
</feature>
<dbReference type="OrthoDB" id="6399635at2"/>
<sequence>MKKHILFILTFIPTLLLAQHTITGTFSPATDYKYAFLYRVTPSAATFVSNADVSPDGTFTISLDKNEAPGTFRLVYDQPLDDNHFDIIYNGKEDIAFEFNKTDGVKFTVSSENKMYTSYNKSIALINQSIRNYYGSQKVNEAGYKKIFDILNNTQDEFEKASKGMLINHFIKACRPYIPASYEDVKTFSSNIKSNYFKHIDFSNKELQNSNFLIKNATSYVYGFVDRNDPMTSYRENIDTAVKAIGNNPKVKKTILVLMWRKFAEASNETIANYITDNYLLDLVKADNDTAVLDVIVPFRNVSLGQIAPDFELEVKNKKTALSALNNAEHYVLLFWSTTCSHCLEEVPQLQDYLKPISKESIQVIAIALENDQAYWENIIKDYPDFIHVFGEGRWENEIGNNYNINGTPSYFILNSKKEIIAKPYDINSVKNFFDTNGVKTVKK</sequence>
<evidence type="ECO:0000259" key="2">
    <source>
        <dbReference type="PROSITE" id="PS51352"/>
    </source>
</evidence>
<organism evidence="3 4">
    <name type="scientific">Bizionia paragorgiae</name>
    <dbReference type="NCBI Taxonomy" id="283786"/>
    <lineage>
        <taxon>Bacteria</taxon>
        <taxon>Pseudomonadati</taxon>
        <taxon>Bacteroidota</taxon>
        <taxon>Flavobacteriia</taxon>
        <taxon>Flavobacteriales</taxon>
        <taxon>Flavobacteriaceae</taxon>
        <taxon>Bizionia</taxon>
    </lineage>
</organism>
<evidence type="ECO:0000313" key="3">
    <source>
        <dbReference type="EMBL" id="SEA13892.1"/>
    </source>
</evidence>
<feature type="chain" id="PRO_5011444984" evidence="1">
    <location>
        <begin position="19"/>
        <end position="444"/>
    </location>
</feature>